<protein>
    <recommendedName>
        <fullName evidence="9">Potassium/proton antiporter CemA</fullName>
    </recommendedName>
    <alternativeName>
        <fullName evidence="9">Chloroplast envelope membrane protein A</fullName>
        <shortName evidence="9">CemA</shortName>
    </alternativeName>
</protein>
<dbReference type="GO" id="GO:0006813">
    <property type="term" value="P:potassium ion transport"/>
    <property type="evidence" value="ECO:0007669"/>
    <property type="project" value="UniProtKB-UniRule"/>
</dbReference>
<accession>A0A097KLS1</accession>
<dbReference type="GO" id="GO:0009706">
    <property type="term" value="C:chloroplast inner membrane"/>
    <property type="evidence" value="ECO:0007669"/>
    <property type="project" value="UniProtKB-SubCell"/>
</dbReference>
<keyword evidence="4 9" id="KW-0375">Hydrogen ion transport</keyword>
<gene>
    <name evidence="9 10" type="primary">cemA</name>
</gene>
<comment type="similarity">
    <text evidence="8 9">Belongs to the CemA family.</text>
</comment>
<comment type="subcellular location">
    <subcellularLocation>
        <location evidence="1">Membrane</location>
        <topology evidence="1">Multi-pass membrane protein</topology>
    </subcellularLocation>
    <subcellularLocation>
        <location evidence="9">Plastid</location>
        <location evidence="9">Chloroplast inner membrane</location>
        <topology evidence="9">Multi-pass membrane protein</topology>
    </subcellularLocation>
</comment>
<name>A0A097KLS1_9CHLO</name>
<dbReference type="Pfam" id="PF03040">
    <property type="entry name" value="CemA"/>
    <property type="match status" value="2"/>
</dbReference>
<dbReference type="PANTHER" id="PTHR33650:SF2">
    <property type="entry name" value="CHLOROPLAST ENVELOPE MEMBRANE PROTEIN"/>
    <property type="match status" value="1"/>
</dbReference>
<keyword evidence="3 9" id="KW-0812">Transmembrane</keyword>
<reference evidence="10" key="1">
    <citation type="journal article" date="2014" name="BMC Evol. Biol.">
        <title>Chloroplast phylogenomic analysis resolves deep-level relationships within the green algal class Trebouxiophyceae.</title>
        <authorList>
            <person name="Lemieux C."/>
            <person name="Otis C."/>
            <person name="Turmel M."/>
        </authorList>
    </citation>
    <scope>NUCLEOTIDE SEQUENCE</scope>
</reference>
<keyword evidence="10" id="KW-0934">Plastid</keyword>
<evidence type="ECO:0000256" key="2">
    <source>
        <dbReference type="ARBA" id="ARBA00022448"/>
    </source>
</evidence>
<keyword evidence="7 9" id="KW-0472">Membrane</keyword>
<dbReference type="GO" id="GO:0015297">
    <property type="term" value="F:antiporter activity"/>
    <property type="evidence" value="ECO:0007669"/>
    <property type="project" value="UniProtKB-KW"/>
</dbReference>
<proteinExistence type="inferred from homology"/>
<keyword evidence="9" id="KW-0050">Antiport</keyword>
<comment type="function">
    <text evidence="9">Contributes to K(+)/H(+) antiport activity by supporting proton efflux to control proton extrusion and homeostasis in chloroplasts in a light-dependent manner to modulate photosynthesis. Prevents excessive induction of non-photochemical quenching (NPQ) under continuous-light conditions. Indirectly promotes efficient inorganic carbon uptake into chloroplasts.</text>
</comment>
<evidence type="ECO:0000256" key="4">
    <source>
        <dbReference type="ARBA" id="ARBA00022781"/>
    </source>
</evidence>
<dbReference type="EMBL" id="KM462870">
    <property type="protein sequence ID" value="AIT94136.1"/>
    <property type="molecule type" value="Genomic_DNA"/>
</dbReference>
<dbReference type="PANTHER" id="PTHR33650">
    <property type="entry name" value="CHLOROPLAST ENVELOPE MEMBRANE PROTEIN-RELATED"/>
    <property type="match status" value="1"/>
</dbReference>
<keyword evidence="9" id="KW-1001">Plastid inner membrane</keyword>
<feature type="transmembrane region" description="Helical" evidence="9">
    <location>
        <begin position="369"/>
        <end position="390"/>
    </location>
</feature>
<dbReference type="InterPro" id="IPR004282">
    <property type="entry name" value="CemA"/>
</dbReference>
<evidence type="ECO:0000256" key="8">
    <source>
        <dbReference type="ARBA" id="ARBA00043980"/>
    </source>
</evidence>
<sequence>MNIFIRFRQKSILKIISNIKKTKTELDNLVSIISIFPTKAEYFSNQNLSPLRPGMIDSFLLELKAKKEFIEFNKTSLKFLCFGPQKDLTNEIFFEDDGSFRKPDGLIDSFKGDQSSFSWDIENQKIEHLLIRGLWSNLYEEISSILTYYLFKINQIETYLNHLNYPSSKVSRVEYRRTRLIPRSIPRTIERFIDEIKLTAEDRYLQEFKFSRQQIWVAFKSFILFFIVPIVLTQCMKNVILEPFVSYTWNQYNSDFFLNAQQEQKALNDLKDFEDQMYFEQLVQFLDQSEELLGKRTQMEKTRATDILDCANLSSLSQPWNDFRSPVIEIHDERLDSNRMQCSPIFEPKKIEPKMIAIARKYNQQSIDLLLNLIGDLVTFSILSILVTIFRRELSILKAFFSEILYSLGDTTKSFFIILLTDLLVGFHSPKGWEIFIQFLLDHFAIPQNEDFVFLCVATFPVLLDTAFKYWIFRYLNRLSPSTVVTYHKMIE</sequence>
<keyword evidence="6 9" id="KW-0406">Ion transport</keyword>
<keyword evidence="10" id="KW-0150">Chloroplast</keyword>
<comment type="catalytic activity">
    <reaction evidence="9">
        <text>K(+)(in) + H(+)(out) = K(+)(out) + H(+)(in)</text>
        <dbReference type="Rhea" id="RHEA:29467"/>
        <dbReference type="ChEBI" id="CHEBI:15378"/>
        <dbReference type="ChEBI" id="CHEBI:29103"/>
    </reaction>
</comment>
<keyword evidence="5 9" id="KW-1133">Transmembrane helix</keyword>
<evidence type="ECO:0000313" key="10">
    <source>
        <dbReference type="EMBL" id="AIT94136.1"/>
    </source>
</evidence>
<evidence type="ECO:0000256" key="1">
    <source>
        <dbReference type="ARBA" id="ARBA00004141"/>
    </source>
</evidence>
<evidence type="ECO:0000256" key="7">
    <source>
        <dbReference type="ARBA" id="ARBA00023136"/>
    </source>
</evidence>
<keyword evidence="9" id="KW-0630">Potassium</keyword>
<keyword evidence="9" id="KW-0633">Potassium transport</keyword>
<evidence type="ECO:0000256" key="5">
    <source>
        <dbReference type="ARBA" id="ARBA00022989"/>
    </source>
</evidence>
<evidence type="ECO:0000256" key="3">
    <source>
        <dbReference type="ARBA" id="ARBA00022692"/>
    </source>
</evidence>
<organism evidence="10">
    <name type="scientific">Marsupiomonas sp. NIES 1824</name>
    <dbReference type="NCBI Taxonomy" id="1562198"/>
    <lineage>
        <taxon>Eukaryota</taxon>
        <taxon>Viridiplantae</taxon>
        <taxon>Chlorophyta</taxon>
        <taxon>core chlorophytes</taxon>
        <taxon>Pedinophyceae</taxon>
        <taxon>Marsupiomonadales</taxon>
        <taxon>Marsupiomonadaceae</taxon>
        <taxon>Marsupiomonas</taxon>
    </lineage>
</organism>
<dbReference type="HAMAP" id="MF_01308">
    <property type="entry name" value="CemA_PxcA"/>
    <property type="match status" value="1"/>
</dbReference>
<evidence type="ECO:0000256" key="6">
    <source>
        <dbReference type="ARBA" id="ARBA00023065"/>
    </source>
</evidence>
<feature type="transmembrane region" description="Helical" evidence="9">
    <location>
        <begin position="215"/>
        <end position="232"/>
    </location>
</feature>
<dbReference type="GO" id="GO:0015078">
    <property type="term" value="F:proton transmembrane transporter activity"/>
    <property type="evidence" value="ECO:0007669"/>
    <property type="project" value="UniProtKB-UniRule"/>
</dbReference>
<keyword evidence="2 9" id="KW-0813">Transport</keyword>
<feature type="transmembrane region" description="Helical" evidence="9">
    <location>
        <begin position="452"/>
        <end position="472"/>
    </location>
</feature>
<dbReference type="AlphaFoldDB" id="A0A097KLS1"/>
<geneLocation type="chloroplast" evidence="10"/>
<evidence type="ECO:0000256" key="9">
    <source>
        <dbReference type="HAMAP-Rule" id="MF_01308"/>
    </source>
</evidence>